<dbReference type="AlphaFoldDB" id="A0A081BA67"/>
<accession>A0A081BA67</accession>
<dbReference type="InterPro" id="IPR003848">
    <property type="entry name" value="DUF218"/>
</dbReference>
<dbReference type="PANTHER" id="PTHR30336:SF4">
    <property type="entry name" value="ENVELOPE BIOGENESIS FACTOR ELYC"/>
    <property type="match status" value="1"/>
</dbReference>
<comment type="caution">
    <text evidence="3">The sequence shown here is derived from an EMBL/GenBank/DDBJ whole genome shotgun (WGS) entry which is preliminary data.</text>
</comment>
<evidence type="ECO:0000313" key="3">
    <source>
        <dbReference type="EMBL" id="GAK44935.1"/>
    </source>
</evidence>
<evidence type="ECO:0000256" key="1">
    <source>
        <dbReference type="SAM" id="Phobius"/>
    </source>
</evidence>
<evidence type="ECO:0000313" key="4">
    <source>
        <dbReference type="Proteomes" id="UP000028702"/>
    </source>
</evidence>
<sequence>MFFALSKIVWFFLQPSAAFLFLSAGGFALSLTRFRRLGRACLAIGLCGLFVISFSPLGRVLTAGLEDRIPRAEITGTPAGIIVLGGAVHMEVSAARGEPAILSGGERLLAARQLAERYPGIPLLLSGGNNALLPGDEAIASEAEIMAEVLTGIGVAPERLILEKHSRNTHENAVKAKAMAAGLGASEAAPWLLITSAYHMPRALGTFRAAGFEVLPYPADYQTGGEHTFSFFYFSSDGIAFTDFAVKEWLGLTAYYLTGKTDALFPAS</sequence>
<dbReference type="Proteomes" id="UP000028702">
    <property type="component" value="Unassembled WGS sequence"/>
</dbReference>
<evidence type="ECO:0000259" key="2">
    <source>
        <dbReference type="Pfam" id="PF02698"/>
    </source>
</evidence>
<dbReference type="InterPro" id="IPR051599">
    <property type="entry name" value="Cell_Envelope_Assoc"/>
</dbReference>
<protein>
    <submittedName>
        <fullName evidence="3">Conserved protein</fullName>
    </submittedName>
</protein>
<organism evidence="3 4">
    <name type="scientific">Tepidicaulis marinus</name>
    <dbReference type="NCBI Taxonomy" id="1333998"/>
    <lineage>
        <taxon>Bacteria</taxon>
        <taxon>Pseudomonadati</taxon>
        <taxon>Pseudomonadota</taxon>
        <taxon>Alphaproteobacteria</taxon>
        <taxon>Hyphomicrobiales</taxon>
        <taxon>Parvibaculaceae</taxon>
        <taxon>Tepidicaulis</taxon>
    </lineage>
</organism>
<keyword evidence="1" id="KW-1133">Transmembrane helix</keyword>
<dbReference type="GO" id="GO:0005886">
    <property type="term" value="C:plasma membrane"/>
    <property type="evidence" value="ECO:0007669"/>
    <property type="project" value="TreeGrafter"/>
</dbReference>
<dbReference type="RefSeq" id="WP_045445095.1">
    <property type="nucleotide sequence ID" value="NZ_BBIO01000006.1"/>
</dbReference>
<name>A0A081BA67_9HYPH</name>
<feature type="domain" description="DUF218" evidence="2">
    <location>
        <begin position="80"/>
        <end position="251"/>
    </location>
</feature>
<gene>
    <name evidence="3" type="ORF">M2A_1434</name>
</gene>
<dbReference type="PANTHER" id="PTHR30336">
    <property type="entry name" value="INNER MEMBRANE PROTEIN, PROBABLE PERMEASE"/>
    <property type="match status" value="1"/>
</dbReference>
<dbReference type="Gene3D" id="3.40.50.620">
    <property type="entry name" value="HUPs"/>
    <property type="match status" value="1"/>
</dbReference>
<reference evidence="3 4" key="1">
    <citation type="submission" date="2014-07" db="EMBL/GenBank/DDBJ databases">
        <title>Tepidicaulis marinum gen. nov., sp. nov., a novel marine bacterium denitrifying nitrate to nitrous oxide strictly under microaerobic conditions.</title>
        <authorList>
            <person name="Takeuchi M."/>
            <person name="Yamagishi T."/>
            <person name="Kamagata Y."/>
            <person name="Oshima K."/>
            <person name="Hattori M."/>
            <person name="Katayama T."/>
            <person name="Hanada S."/>
            <person name="Tamaki H."/>
            <person name="Marumo K."/>
            <person name="Maeda H."/>
            <person name="Nedachi M."/>
            <person name="Iwasaki W."/>
            <person name="Suwa Y."/>
            <person name="Sakata S."/>
        </authorList>
    </citation>
    <scope>NUCLEOTIDE SEQUENCE [LARGE SCALE GENOMIC DNA]</scope>
    <source>
        <strain evidence="3 4">MA2</strain>
    </source>
</reference>
<dbReference type="GO" id="GO:0000270">
    <property type="term" value="P:peptidoglycan metabolic process"/>
    <property type="evidence" value="ECO:0007669"/>
    <property type="project" value="TreeGrafter"/>
</dbReference>
<dbReference type="GO" id="GO:0043164">
    <property type="term" value="P:Gram-negative-bacterium-type cell wall biogenesis"/>
    <property type="evidence" value="ECO:0007669"/>
    <property type="project" value="TreeGrafter"/>
</dbReference>
<dbReference type="CDD" id="cd06259">
    <property type="entry name" value="YdcF-like"/>
    <property type="match status" value="1"/>
</dbReference>
<dbReference type="STRING" id="1333998.M2A_1434"/>
<feature type="transmembrane region" description="Helical" evidence="1">
    <location>
        <begin position="12"/>
        <end position="29"/>
    </location>
</feature>
<keyword evidence="1" id="KW-0812">Transmembrane</keyword>
<dbReference type="EMBL" id="BBIO01000006">
    <property type="protein sequence ID" value="GAK44935.1"/>
    <property type="molecule type" value="Genomic_DNA"/>
</dbReference>
<keyword evidence="1" id="KW-0472">Membrane</keyword>
<dbReference type="Pfam" id="PF02698">
    <property type="entry name" value="DUF218"/>
    <property type="match status" value="1"/>
</dbReference>
<dbReference type="InterPro" id="IPR014729">
    <property type="entry name" value="Rossmann-like_a/b/a_fold"/>
</dbReference>
<keyword evidence="4" id="KW-1185">Reference proteome</keyword>
<proteinExistence type="predicted"/>
<dbReference type="eggNOG" id="COG1434">
    <property type="taxonomic scope" value="Bacteria"/>
</dbReference>
<feature type="transmembrane region" description="Helical" evidence="1">
    <location>
        <begin position="41"/>
        <end position="61"/>
    </location>
</feature>